<name>A0A3S3RMD6_METS7</name>
<dbReference type="InterPro" id="IPR017896">
    <property type="entry name" value="4Fe4S_Fe-S-bd"/>
</dbReference>
<dbReference type="EMBL" id="RXGA01000003">
    <property type="protein sequence ID" value="RWX73054.1"/>
    <property type="molecule type" value="Genomic_DNA"/>
</dbReference>
<dbReference type="PROSITE" id="PS51379">
    <property type="entry name" value="4FE4S_FER_2"/>
    <property type="match status" value="2"/>
</dbReference>
<evidence type="ECO:0000313" key="3">
    <source>
        <dbReference type="Proteomes" id="UP000288215"/>
    </source>
</evidence>
<dbReference type="PROSITE" id="PS00198">
    <property type="entry name" value="4FE4S_FER_1"/>
    <property type="match status" value="1"/>
</dbReference>
<dbReference type="PANTHER" id="PTHR42827">
    <property type="entry name" value="IRON-SULFUR CLUSTER-BINDING PROTEIN-RELATED"/>
    <property type="match status" value="1"/>
</dbReference>
<dbReference type="Pfam" id="PF13484">
    <property type="entry name" value="Fer4_16"/>
    <property type="match status" value="1"/>
</dbReference>
<feature type="domain" description="4Fe-4S ferredoxin-type" evidence="1">
    <location>
        <begin position="249"/>
        <end position="275"/>
    </location>
</feature>
<dbReference type="PANTHER" id="PTHR42827:SF1">
    <property type="entry name" value="IRON-SULFUR CLUSTER-BINDING PROTEIN"/>
    <property type="match status" value="1"/>
</dbReference>
<feature type="domain" description="4Fe-4S ferredoxin-type" evidence="1">
    <location>
        <begin position="191"/>
        <end position="220"/>
    </location>
</feature>
<dbReference type="InterPro" id="IPR017900">
    <property type="entry name" value="4Fe4S_Fe_S_CS"/>
</dbReference>
<accession>A0A3S3RMD6</accession>
<proteinExistence type="predicted"/>
<evidence type="ECO:0000259" key="1">
    <source>
        <dbReference type="PROSITE" id="PS51379"/>
    </source>
</evidence>
<dbReference type="SUPFAM" id="SSF46548">
    <property type="entry name" value="alpha-helical ferredoxin"/>
    <property type="match status" value="1"/>
</dbReference>
<dbReference type="Gene3D" id="3.30.70.20">
    <property type="match status" value="1"/>
</dbReference>
<dbReference type="AlphaFoldDB" id="A0A3S3RMD6"/>
<dbReference type="Proteomes" id="UP000288215">
    <property type="component" value="Unassembled WGS sequence"/>
</dbReference>
<protein>
    <submittedName>
        <fullName evidence="2">Epoxyqueuosine reductase</fullName>
    </submittedName>
</protein>
<dbReference type="GO" id="GO:0016491">
    <property type="term" value="F:oxidoreductase activity"/>
    <property type="evidence" value="ECO:0007669"/>
    <property type="project" value="UniProtKB-ARBA"/>
</dbReference>
<gene>
    <name evidence="2" type="ORF">Metus_1028</name>
</gene>
<reference evidence="2 3" key="1">
    <citation type="submission" date="2018-12" db="EMBL/GenBank/DDBJ databases">
        <title>The complete genome of the methanogenic archaea of the candidate phylum Verstraetearchaeota, obtained from the metagenome of underground thermal water.</title>
        <authorList>
            <person name="Kadnikov V.V."/>
            <person name="Mardanov A.V."/>
            <person name="Beletsky A.V."/>
            <person name="Karnachuk O.V."/>
            <person name="Ravin N.V."/>
        </authorList>
    </citation>
    <scope>NUCLEOTIDE SEQUENCE [LARGE SCALE GENOMIC DNA]</scope>
    <source>
        <strain evidence="2">Ch88</strain>
    </source>
</reference>
<evidence type="ECO:0000313" key="2">
    <source>
        <dbReference type="EMBL" id="RWX73054.1"/>
    </source>
</evidence>
<sequence length="275" mass="29959">MIRANFNILIVGSMPLSPSLKKRQVKSVVVKSLERSRITQRITKAALEAGASIVGVADLDIVKGLPSYDGLRLDTFRSAISYAVPLPGQAFELIHESDPGRFYAWAYKTANQLLDIIGIRVASLISSLGGESLAIPSSMRVDPFNELGHVSHKAFALAAGLGWIGRNNLLVTPDYGPRVRLGTVLTDLELDSGSPMDNKCGDCRLCILSCPSKALSYREFKTRPSTREEIFDPKKCSARLNNMKEILSKKPGIGEFAVTVCGMCIKVCPYGKKAR</sequence>
<comment type="caution">
    <text evidence="2">The sequence shown here is derived from an EMBL/GenBank/DDBJ whole genome shotgun (WGS) entry which is preliminary data.</text>
</comment>
<organism evidence="2 3">
    <name type="scientific">Methanosuratincola subterraneus</name>
    <dbReference type="NCBI Taxonomy" id="2593994"/>
    <lineage>
        <taxon>Archaea</taxon>
        <taxon>Thermoproteota</taxon>
        <taxon>Methanosuratincolia</taxon>
        <taxon>Candidatus Methanomethylicales</taxon>
        <taxon>Candidatus Methanomethylicaceae</taxon>
        <taxon>Candidatus Methanosuratincola (ex Vanwonterghem et al. 2016)</taxon>
    </lineage>
</organism>